<name>A0A101CHG6_9FLAO</name>
<dbReference type="RefSeq" id="WP_059136336.1">
    <property type="nucleotide sequence ID" value="NZ_LMAI01000004.1"/>
</dbReference>
<reference evidence="1 2" key="1">
    <citation type="submission" date="2015-10" db="EMBL/GenBank/DDBJ databases">
        <title>Genome sequence of Chryseobacterium greenlandense.</title>
        <authorList>
            <person name="Newman J."/>
            <person name="Fischer K."/>
            <person name="Miller J."/>
        </authorList>
    </citation>
    <scope>NUCLEOTIDE SEQUENCE [LARGE SCALE GENOMIC DNA]</scope>
    <source>
        <strain evidence="1 2">UMB34</strain>
    </source>
</reference>
<accession>A0A101CHG6</accession>
<proteinExistence type="predicted"/>
<protein>
    <submittedName>
        <fullName evidence="1">Uncharacterized protein</fullName>
    </submittedName>
</protein>
<gene>
    <name evidence="1" type="ORF">AR686_07220</name>
</gene>
<evidence type="ECO:0000313" key="2">
    <source>
        <dbReference type="Proteomes" id="UP000054388"/>
    </source>
</evidence>
<dbReference type="AlphaFoldDB" id="A0A101CHG6"/>
<evidence type="ECO:0000313" key="1">
    <source>
        <dbReference type="EMBL" id="KUJ56346.1"/>
    </source>
</evidence>
<organism evidence="1 2">
    <name type="scientific">Chryseobacterium aquaticum subsp. greenlandense</name>
    <dbReference type="NCBI Taxonomy" id="345663"/>
    <lineage>
        <taxon>Bacteria</taxon>
        <taxon>Pseudomonadati</taxon>
        <taxon>Bacteroidota</taxon>
        <taxon>Flavobacteriia</taxon>
        <taxon>Flavobacteriales</taxon>
        <taxon>Weeksellaceae</taxon>
        <taxon>Chryseobacterium group</taxon>
        <taxon>Chryseobacterium</taxon>
    </lineage>
</organism>
<sequence>MTRQSAWTVLESKEKGFVVNRVSTTAGLANITNPVEGMMVYDEQADCLKIYTLKSGDTVMAWHCFTTPACPD</sequence>
<dbReference type="EMBL" id="LMAI01000004">
    <property type="protein sequence ID" value="KUJ56346.1"/>
    <property type="molecule type" value="Genomic_DNA"/>
</dbReference>
<dbReference type="Proteomes" id="UP000054388">
    <property type="component" value="Unassembled WGS sequence"/>
</dbReference>
<comment type="caution">
    <text evidence="1">The sequence shown here is derived from an EMBL/GenBank/DDBJ whole genome shotgun (WGS) entry which is preliminary data.</text>
</comment>